<dbReference type="CDD" id="cd05153">
    <property type="entry name" value="HomoserineK_II"/>
    <property type="match status" value="1"/>
</dbReference>
<keyword evidence="2 8" id="KW-0808">Transferase</keyword>
<keyword evidence="5 8" id="KW-0418">Kinase</keyword>
<dbReference type="SUPFAM" id="SSF56112">
    <property type="entry name" value="Protein kinase-like (PK-like)"/>
    <property type="match status" value="1"/>
</dbReference>
<comment type="pathway">
    <text evidence="8">Amino-acid biosynthesis; L-threonine biosynthesis; L-threonine from L-aspartate: step 4/5.</text>
</comment>
<dbReference type="AlphaFoldDB" id="A0A679J4K5"/>
<dbReference type="PANTHER" id="PTHR21064">
    <property type="entry name" value="AMINOGLYCOSIDE PHOSPHOTRANSFERASE DOMAIN-CONTAINING PROTEIN-RELATED"/>
    <property type="match status" value="1"/>
</dbReference>
<feature type="domain" description="Aminoglycoside phosphotransferase" evidence="10">
    <location>
        <begin position="37"/>
        <end position="265"/>
    </location>
</feature>
<dbReference type="GO" id="GO:0005524">
    <property type="term" value="F:ATP binding"/>
    <property type="evidence" value="ECO:0007669"/>
    <property type="project" value="UniProtKB-KW"/>
</dbReference>
<keyword evidence="3 8" id="KW-0791">Threonine biosynthesis</keyword>
<dbReference type="NCBIfam" id="NF003558">
    <property type="entry name" value="PRK05231.1"/>
    <property type="match status" value="1"/>
</dbReference>
<comment type="catalytic activity">
    <reaction evidence="8">
        <text>L-homoserine + ATP = O-phospho-L-homoserine + ADP + H(+)</text>
        <dbReference type="Rhea" id="RHEA:13985"/>
        <dbReference type="ChEBI" id="CHEBI:15378"/>
        <dbReference type="ChEBI" id="CHEBI:30616"/>
        <dbReference type="ChEBI" id="CHEBI:57476"/>
        <dbReference type="ChEBI" id="CHEBI:57590"/>
        <dbReference type="ChEBI" id="CHEBI:456216"/>
        <dbReference type="EC" id="2.7.1.39"/>
    </reaction>
</comment>
<sequence length="331" mass="36219">MSALQRQRSPVAVYTEVSDEALTAFLAQYDIGTLLSYKGIAEGVENTNFYLHTTAGSYILTLYEKRVNAGDLPFFLNLMQHLAARGLACPQPIAKRDGVALGELCGRPAVIVTFLDGVSVKRPTVDHCRALGVALAGLHRAGSDFGMTRANNLSVESWEPLFEAAGPAADSVSEGLTERVRGDLAVLQAGWPRGLPSGVIHADLFTDNVFFIGDDLSGLIDFYFACTDAFAYDLAICLNAWCFEPDGTFFPDKGEAMIAGYQSVRRLQNDEVAALPILCRGAALRFMLTRLVDWLNVPPGALVQPKDPLEYDRRLVFHRAAAHARDYGWRE</sequence>
<evidence type="ECO:0000256" key="5">
    <source>
        <dbReference type="ARBA" id="ARBA00022777"/>
    </source>
</evidence>
<dbReference type="EMBL" id="LR743504">
    <property type="protein sequence ID" value="CAA2102858.1"/>
    <property type="molecule type" value="Genomic_DNA"/>
</dbReference>
<reference evidence="11" key="1">
    <citation type="submission" date="2019-12" db="EMBL/GenBank/DDBJ databases">
        <authorList>
            <person name="Cremers G."/>
        </authorList>
    </citation>
    <scope>NUCLEOTIDE SEQUENCE</scope>
    <source>
        <strain evidence="11">Mbul1</strain>
    </source>
</reference>
<keyword evidence="1 8" id="KW-0028">Amino-acid biosynthesis</keyword>
<dbReference type="InterPro" id="IPR005280">
    <property type="entry name" value="Homoserine_kinase_II"/>
</dbReference>
<proteinExistence type="inferred from homology"/>
<organism evidence="11">
    <name type="scientific">Methylobacterium bullatum</name>
    <dbReference type="NCBI Taxonomy" id="570505"/>
    <lineage>
        <taxon>Bacteria</taxon>
        <taxon>Pseudomonadati</taxon>
        <taxon>Pseudomonadota</taxon>
        <taxon>Alphaproteobacteria</taxon>
        <taxon>Hyphomicrobiales</taxon>
        <taxon>Methylobacteriaceae</taxon>
        <taxon>Methylobacterium</taxon>
    </lineage>
</organism>
<evidence type="ECO:0000256" key="3">
    <source>
        <dbReference type="ARBA" id="ARBA00022697"/>
    </source>
</evidence>
<dbReference type="Gene3D" id="3.30.200.20">
    <property type="entry name" value="Phosphorylase Kinase, domain 1"/>
    <property type="match status" value="1"/>
</dbReference>
<dbReference type="GO" id="GO:0009088">
    <property type="term" value="P:threonine biosynthetic process"/>
    <property type="evidence" value="ECO:0007669"/>
    <property type="project" value="UniProtKB-UniRule"/>
</dbReference>
<evidence type="ECO:0000256" key="2">
    <source>
        <dbReference type="ARBA" id="ARBA00022679"/>
    </source>
</evidence>
<evidence type="ECO:0000259" key="10">
    <source>
        <dbReference type="Pfam" id="PF01636"/>
    </source>
</evidence>
<protein>
    <recommendedName>
        <fullName evidence="8 9">Homoserine kinase</fullName>
        <shortName evidence="8">HK</shortName>
        <shortName evidence="8">HSK</shortName>
        <ecNumber evidence="8 9">2.7.1.39</ecNumber>
    </recommendedName>
</protein>
<evidence type="ECO:0000256" key="4">
    <source>
        <dbReference type="ARBA" id="ARBA00022741"/>
    </source>
</evidence>
<name>A0A679J4K5_9HYPH</name>
<dbReference type="EC" id="2.7.1.39" evidence="8 9"/>
<evidence type="ECO:0000313" key="11">
    <source>
        <dbReference type="EMBL" id="CAA2102858.1"/>
    </source>
</evidence>
<evidence type="ECO:0000256" key="6">
    <source>
        <dbReference type="ARBA" id="ARBA00022840"/>
    </source>
</evidence>
<gene>
    <name evidence="8 11" type="primary">thrB</name>
    <name evidence="11" type="ORF">MBUL_01899</name>
</gene>
<evidence type="ECO:0000256" key="8">
    <source>
        <dbReference type="HAMAP-Rule" id="MF_00301"/>
    </source>
</evidence>
<evidence type="ECO:0000256" key="9">
    <source>
        <dbReference type="NCBIfam" id="TIGR00938"/>
    </source>
</evidence>
<keyword evidence="6 8" id="KW-0067">ATP-binding</keyword>
<dbReference type="GO" id="GO:0004413">
    <property type="term" value="F:homoserine kinase activity"/>
    <property type="evidence" value="ECO:0007669"/>
    <property type="project" value="UniProtKB-UniRule"/>
</dbReference>
<dbReference type="NCBIfam" id="TIGR00938">
    <property type="entry name" value="thrB_alt"/>
    <property type="match status" value="1"/>
</dbReference>
<comment type="similarity">
    <text evidence="7 8">Belongs to the pseudomonas-type ThrB family.</text>
</comment>
<evidence type="ECO:0000256" key="7">
    <source>
        <dbReference type="ARBA" id="ARBA00038240"/>
    </source>
</evidence>
<dbReference type="Pfam" id="PF01636">
    <property type="entry name" value="APH"/>
    <property type="match status" value="1"/>
</dbReference>
<accession>A0A679J4K5</accession>
<dbReference type="InterPro" id="IPR050249">
    <property type="entry name" value="Pseudomonas-type_ThrB"/>
</dbReference>
<dbReference type="Gene3D" id="3.90.1200.10">
    <property type="match status" value="1"/>
</dbReference>
<dbReference type="UniPathway" id="UPA00050">
    <property type="reaction ID" value="UER00064"/>
</dbReference>
<dbReference type="InterPro" id="IPR002575">
    <property type="entry name" value="Aminoglycoside_PTrfase"/>
</dbReference>
<dbReference type="HAMAP" id="MF_00301">
    <property type="entry name" value="Homoser_kinase_2"/>
    <property type="match status" value="1"/>
</dbReference>
<keyword evidence="4 8" id="KW-0547">Nucleotide-binding</keyword>
<dbReference type="PANTHER" id="PTHR21064:SF6">
    <property type="entry name" value="AMINOGLYCOSIDE PHOSPHOTRANSFERASE DOMAIN-CONTAINING PROTEIN"/>
    <property type="match status" value="1"/>
</dbReference>
<evidence type="ECO:0000256" key="1">
    <source>
        <dbReference type="ARBA" id="ARBA00022605"/>
    </source>
</evidence>
<dbReference type="InterPro" id="IPR011009">
    <property type="entry name" value="Kinase-like_dom_sf"/>
</dbReference>